<dbReference type="NCBIfam" id="TIGR03725">
    <property type="entry name" value="T6A_YeaZ"/>
    <property type="match status" value="1"/>
</dbReference>
<dbReference type="CDD" id="cd24032">
    <property type="entry name" value="ASKHA_NBD_TsaB"/>
    <property type="match status" value="1"/>
</dbReference>
<dbReference type="Gene3D" id="3.30.420.40">
    <property type="match status" value="2"/>
</dbReference>
<dbReference type="EMBL" id="BBNU01000005">
    <property type="protein sequence ID" value="GAL79132.1"/>
    <property type="molecule type" value="Genomic_DNA"/>
</dbReference>
<dbReference type="RefSeq" id="WP_042496966.1">
    <property type="nucleotide sequence ID" value="NZ_BBNU01000005.1"/>
</dbReference>
<dbReference type="GO" id="GO:0005829">
    <property type="term" value="C:cytosol"/>
    <property type="evidence" value="ECO:0007669"/>
    <property type="project" value="TreeGrafter"/>
</dbReference>
<dbReference type="InterPro" id="IPR022496">
    <property type="entry name" value="T6A_TsaB"/>
</dbReference>
<name>A0A090X593_9FLAO</name>
<evidence type="ECO:0000313" key="3">
    <source>
        <dbReference type="Proteomes" id="UP000029643"/>
    </source>
</evidence>
<evidence type="ECO:0000313" key="2">
    <source>
        <dbReference type="EMBL" id="GAL79132.1"/>
    </source>
</evidence>
<dbReference type="SUPFAM" id="SSF53067">
    <property type="entry name" value="Actin-like ATPase domain"/>
    <property type="match status" value="2"/>
</dbReference>
<gene>
    <name evidence="2" type="ORF">JCM19274_4217</name>
</gene>
<dbReference type="Pfam" id="PF00814">
    <property type="entry name" value="TsaD"/>
    <property type="match status" value="1"/>
</dbReference>
<dbReference type="Proteomes" id="UP000029643">
    <property type="component" value="Unassembled WGS sequence"/>
</dbReference>
<feature type="domain" description="Gcp-like" evidence="1">
    <location>
        <begin position="36"/>
        <end position="211"/>
    </location>
</feature>
<proteinExistence type="predicted"/>
<dbReference type="GO" id="GO:0002949">
    <property type="term" value="P:tRNA threonylcarbamoyladenosine modification"/>
    <property type="evidence" value="ECO:0007669"/>
    <property type="project" value="InterPro"/>
</dbReference>
<evidence type="ECO:0000259" key="1">
    <source>
        <dbReference type="Pfam" id="PF00814"/>
    </source>
</evidence>
<organism evidence="2 3">
    <name type="scientific">Algibacter lectus</name>
    <dbReference type="NCBI Taxonomy" id="221126"/>
    <lineage>
        <taxon>Bacteria</taxon>
        <taxon>Pseudomonadati</taxon>
        <taxon>Bacteroidota</taxon>
        <taxon>Flavobacteriia</taxon>
        <taxon>Flavobacteriales</taxon>
        <taxon>Flavobacteriaceae</taxon>
        <taxon>Algibacter</taxon>
    </lineage>
</organism>
<dbReference type="InterPro" id="IPR000905">
    <property type="entry name" value="Gcp-like_dom"/>
</dbReference>
<comment type="caution">
    <text evidence="2">The sequence shown here is derived from an EMBL/GenBank/DDBJ whole genome shotgun (WGS) entry which is preliminary data.</text>
</comment>
<reference evidence="2 3" key="1">
    <citation type="journal article" date="2014" name="Genome Announc.">
        <title>Draft Genome Sequences of Marine Flavobacterium Algibacter lectus Strains SS8 and NR4.</title>
        <authorList>
            <person name="Takatani N."/>
            <person name="Nakanishi M."/>
            <person name="Meirelles P."/>
            <person name="Mino S."/>
            <person name="Suda W."/>
            <person name="Oshima K."/>
            <person name="Hattori M."/>
            <person name="Ohkuma M."/>
            <person name="Hosokawa M."/>
            <person name="Miyashita K."/>
            <person name="Thompson F.L."/>
            <person name="Niwa A."/>
            <person name="Sawabe T."/>
            <person name="Sawabe T."/>
        </authorList>
    </citation>
    <scope>NUCLEOTIDE SEQUENCE [LARGE SCALE GENOMIC DNA]</scope>
    <source>
        <strain evidence="3">JCM19274</strain>
    </source>
</reference>
<dbReference type="STRING" id="221126.SAMN04489722_10897"/>
<dbReference type="InterPro" id="IPR043129">
    <property type="entry name" value="ATPase_NBD"/>
</dbReference>
<dbReference type="PANTHER" id="PTHR11735">
    <property type="entry name" value="TRNA N6-ADENOSINE THREONYLCARBAMOYLTRANSFERASE"/>
    <property type="match status" value="1"/>
</dbReference>
<protein>
    <submittedName>
        <fullName evidence="2">TsaB protein</fullName>
    </submittedName>
</protein>
<dbReference type="PANTHER" id="PTHR11735:SF11">
    <property type="entry name" value="TRNA THREONYLCARBAMOYLADENOSINE BIOSYNTHESIS PROTEIN TSAB"/>
    <property type="match status" value="1"/>
</dbReference>
<accession>A0A090X593</accession>
<sequence>MSTFILNIETATTNCSVSIAKDGETIVLKEDNDKSYSHAERLHVYIDSALKEVGITGADLSAIAISKGPGSYTGLRIGGVSTAKGLCFALDKPLIAVPTLAALAKQAAMDHGVVVAMLDARRMEVYSAIYDSNYNEIRATEAQILDENAFAENLQNGKVYFIGNGVEKTKTLITNPNAIFIENKLPSANEMSALAYKKYQNNNFEDVAYFEPYYLKDFVALKPKTKTK</sequence>
<dbReference type="AlphaFoldDB" id="A0A090X593"/>